<dbReference type="GO" id="GO:0046872">
    <property type="term" value="F:metal ion binding"/>
    <property type="evidence" value="ECO:0007669"/>
    <property type="project" value="UniProtKB-KW"/>
</dbReference>
<dbReference type="Gene3D" id="2.170.150.70">
    <property type="match status" value="1"/>
</dbReference>
<dbReference type="OrthoDB" id="9805575at2"/>
<dbReference type="InterPro" id="IPR006913">
    <property type="entry name" value="CENP-V/GFA"/>
</dbReference>
<dbReference type="EMBL" id="FQUP01000001">
    <property type="protein sequence ID" value="SHF26964.1"/>
    <property type="molecule type" value="Genomic_DNA"/>
</dbReference>
<dbReference type="Proteomes" id="UP000184485">
    <property type="component" value="Unassembled WGS sequence"/>
</dbReference>
<organism evidence="5 6">
    <name type="scientific">Kaistia soli DSM 19436</name>
    <dbReference type="NCBI Taxonomy" id="1122133"/>
    <lineage>
        <taxon>Bacteria</taxon>
        <taxon>Pseudomonadati</taxon>
        <taxon>Pseudomonadota</taxon>
        <taxon>Alphaproteobacteria</taxon>
        <taxon>Hyphomicrobiales</taxon>
        <taxon>Kaistiaceae</taxon>
        <taxon>Kaistia</taxon>
    </lineage>
</organism>
<protein>
    <submittedName>
        <fullName evidence="5">Uncharacterized conserved protein</fullName>
    </submittedName>
</protein>
<evidence type="ECO:0000256" key="1">
    <source>
        <dbReference type="ARBA" id="ARBA00005495"/>
    </source>
</evidence>
<dbReference type="AlphaFoldDB" id="A0A1M5A9Y1"/>
<evidence type="ECO:0000313" key="6">
    <source>
        <dbReference type="Proteomes" id="UP000184485"/>
    </source>
</evidence>
<sequence>MAEATQEAGGCHCGKVRFEARGDFTSAISCNCSICQKRGHWLAFVPASNFSVTSGEDNLTDYQFNRHVIHHLFCQDCGIESFARAKGPDGSDMVAVNVRCIDGIDLATVTVNAYDGRSH</sequence>
<feature type="domain" description="CENP-V/GFA" evidence="4">
    <location>
        <begin position="7"/>
        <end position="115"/>
    </location>
</feature>
<dbReference type="SUPFAM" id="SSF51316">
    <property type="entry name" value="Mss4-like"/>
    <property type="match status" value="1"/>
</dbReference>
<keyword evidence="3" id="KW-0862">Zinc</keyword>
<accession>A0A1M5A9Y1</accession>
<dbReference type="RefSeq" id="WP_073052528.1">
    <property type="nucleotide sequence ID" value="NZ_FQUP01000001.1"/>
</dbReference>
<dbReference type="InterPro" id="IPR011057">
    <property type="entry name" value="Mss4-like_sf"/>
</dbReference>
<reference evidence="5 6" key="1">
    <citation type="submission" date="2016-11" db="EMBL/GenBank/DDBJ databases">
        <authorList>
            <person name="Jaros S."/>
            <person name="Januszkiewicz K."/>
            <person name="Wedrychowicz H."/>
        </authorList>
    </citation>
    <scope>NUCLEOTIDE SEQUENCE [LARGE SCALE GENOMIC DNA]</scope>
    <source>
        <strain evidence="5 6">DSM 19436</strain>
    </source>
</reference>
<keyword evidence="6" id="KW-1185">Reference proteome</keyword>
<evidence type="ECO:0000256" key="2">
    <source>
        <dbReference type="ARBA" id="ARBA00022723"/>
    </source>
</evidence>
<dbReference type="STRING" id="1122133.SAMN02745157_2060"/>
<comment type="similarity">
    <text evidence="1">Belongs to the Gfa family.</text>
</comment>
<evidence type="ECO:0000313" key="5">
    <source>
        <dbReference type="EMBL" id="SHF26964.1"/>
    </source>
</evidence>
<proteinExistence type="inferred from homology"/>
<dbReference type="PROSITE" id="PS51891">
    <property type="entry name" value="CENP_V_GFA"/>
    <property type="match status" value="1"/>
</dbReference>
<name>A0A1M5A9Y1_9HYPH</name>
<evidence type="ECO:0000256" key="3">
    <source>
        <dbReference type="ARBA" id="ARBA00022833"/>
    </source>
</evidence>
<gene>
    <name evidence="5" type="ORF">SAMN02745157_2060</name>
</gene>
<evidence type="ECO:0000259" key="4">
    <source>
        <dbReference type="PROSITE" id="PS51891"/>
    </source>
</evidence>
<dbReference type="GO" id="GO:0016846">
    <property type="term" value="F:carbon-sulfur lyase activity"/>
    <property type="evidence" value="ECO:0007669"/>
    <property type="project" value="InterPro"/>
</dbReference>
<dbReference type="PANTHER" id="PTHR28620">
    <property type="entry name" value="CENTROMERE PROTEIN V"/>
    <property type="match status" value="1"/>
</dbReference>
<dbReference type="PANTHER" id="PTHR28620:SF1">
    <property type="entry name" value="CENP-V_GFA DOMAIN-CONTAINING PROTEIN"/>
    <property type="match status" value="1"/>
</dbReference>
<keyword evidence="2" id="KW-0479">Metal-binding</keyword>
<dbReference type="InterPro" id="IPR052355">
    <property type="entry name" value="CENP-V-like"/>
</dbReference>
<dbReference type="Pfam" id="PF04828">
    <property type="entry name" value="GFA"/>
    <property type="match status" value="1"/>
</dbReference>